<dbReference type="SUPFAM" id="SSF53649">
    <property type="entry name" value="Alkaline phosphatase-like"/>
    <property type="match status" value="1"/>
</dbReference>
<protein>
    <submittedName>
        <fullName evidence="7">Arylsulfatase B</fullName>
    </submittedName>
</protein>
<comment type="caution">
    <text evidence="7">The sequence shown here is derived from an EMBL/GenBank/DDBJ whole genome shotgun (WGS) entry which is preliminary data.</text>
</comment>
<dbReference type="InterPro" id="IPR000917">
    <property type="entry name" value="Sulfatase_N"/>
</dbReference>
<dbReference type="GO" id="GO:0046872">
    <property type="term" value="F:metal ion binding"/>
    <property type="evidence" value="ECO:0007669"/>
    <property type="project" value="UniProtKB-KW"/>
</dbReference>
<dbReference type="PANTHER" id="PTHR10342">
    <property type="entry name" value="ARYLSULFATASE"/>
    <property type="match status" value="1"/>
</dbReference>
<evidence type="ECO:0000256" key="5">
    <source>
        <dbReference type="ARBA" id="ARBA00023180"/>
    </source>
</evidence>
<feature type="domain" description="Sulfatase N-terminal" evidence="6">
    <location>
        <begin position="2"/>
        <end position="94"/>
    </location>
</feature>
<keyword evidence="4" id="KW-0106">Calcium</keyword>
<dbReference type="PANTHER" id="PTHR10342:SF274">
    <property type="entry name" value="ARYLSULFATASE B"/>
    <property type="match status" value="1"/>
</dbReference>
<comment type="similarity">
    <text evidence="2">Belongs to the sulfatase family.</text>
</comment>
<dbReference type="Gene3D" id="3.30.1120.10">
    <property type="match status" value="1"/>
</dbReference>
<dbReference type="Pfam" id="PF00884">
    <property type="entry name" value="Sulfatase"/>
    <property type="match status" value="1"/>
</dbReference>
<organism evidence="7 8">
    <name type="scientific">Elysia marginata</name>
    <dbReference type="NCBI Taxonomy" id="1093978"/>
    <lineage>
        <taxon>Eukaryota</taxon>
        <taxon>Metazoa</taxon>
        <taxon>Spiralia</taxon>
        <taxon>Lophotrochozoa</taxon>
        <taxon>Mollusca</taxon>
        <taxon>Gastropoda</taxon>
        <taxon>Heterobranchia</taxon>
        <taxon>Euthyneura</taxon>
        <taxon>Panpulmonata</taxon>
        <taxon>Sacoglossa</taxon>
        <taxon>Placobranchoidea</taxon>
        <taxon>Plakobranchidae</taxon>
        <taxon>Elysia</taxon>
    </lineage>
</organism>
<dbReference type="GO" id="GO:0008484">
    <property type="term" value="F:sulfuric ester hydrolase activity"/>
    <property type="evidence" value="ECO:0007669"/>
    <property type="project" value="InterPro"/>
</dbReference>
<gene>
    <name evidence="7" type="ORF">ElyMa_001238100</name>
</gene>
<keyword evidence="5" id="KW-0325">Glycoprotein</keyword>
<dbReference type="Gene3D" id="3.40.720.10">
    <property type="entry name" value="Alkaline Phosphatase, subunit A"/>
    <property type="match status" value="1"/>
</dbReference>
<evidence type="ECO:0000256" key="2">
    <source>
        <dbReference type="ARBA" id="ARBA00008779"/>
    </source>
</evidence>
<evidence type="ECO:0000313" key="7">
    <source>
        <dbReference type="EMBL" id="GFS06970.1"/>
    </source>
</evidence>
<evidence type="ECO:0000313" key="8">
    <source>
        <dbReference type="Proteomes" id="UP000762676"/>
    </source>
</evidence>
<name>A0AAV4IAP7_9GAST</name>
<keyword evidence="8" id="KW-1185">Reference proteome</keyword>
<dbReference type="InterPro" id="IPR047115">
    <property type="entry name" value="ARSB"/>
</dbReference>
<dbReference type="InterPro" id="IPR017850">
    <property type="entry name" value="Alkaline_phosphatase_core_sf"/>
</dbReference>
<keyword evidence="3" id="KW-0479">Metal-binding</keyword>
<dbReference type="EMBL" id="BMAT01002441">
    <property type="protein sequence ID" value="GFS06970.1"/>
    <property type="molecule type" value="Genomic_DNA"/>
</dbReference>
<reference evidence="7 8" key="1">
    <citation type="journal article" date="2021" name="Elife">
        <title>Chloroplast acquisition without the gene transfer in kleptoplastic sea slugs, Plakobranchus ocellatus.</title>
        <authorList>
            <person name="Maeda T."/>
            <person name="Takahashi S."/>
            <person name="Yoshida T."/>
            <person name="Shimamura S."/>
            <person name="Takaki Y."/>
            <person name="Nagai Y."/>
            <person name="Toyoda A."/>
            <person name="Suzuki Y."/>
            <person name="Arimoto A."/>
            <person name="Ishii H."/>
            <person name="Satoh N."/>
            <person name="Nishiyama T."/>
            <person name="Hasebe M."/>
            <person name="Maruyama T."/>
            <person name="Minagawa J."/>
            <person name="Obokata J."/>
            <person name="Shigenobu S."/>
        </authorList>
    </citation>
    <scope>NUCLEOTIDE SEQUENCE [LARGE SCALE GENOMIC DNA]</scope>
</reference>
<evidence type="ECO:0000259" key="6">
    <source>
        <dbReference type="Pfam" id="PF00884"/>
    </source>
</evidence>
<sequence length="252" mass="27645">MVAAMDEGVGNLTKALKDAGMWDDTVFVFSSDNGGRVEKGASNYPLRGEKHSLWEGGVKSIGFVAGGGVKQKGAVSKELMHVSDWFPTLVNLAGGSLNGTKPLDGVDQWGVINEGKAGTRHVLLHNIDPLRERRGLAKYPGTFDSSIRAALRVGDLKLITGDPDAGQWVPPPESNIVEPSRWDPDGQKNLWLFNITADPNERTDLSYLREADVKNMLDILQTFQNSAVEPIYPPVDPRAKPFNRGRVWSPWE</sequence>
<comment type="cofactor">
    <cofactor evidence="1">
        <name>Ca(2+)</name>
        <dbReference type="ChEBI" id="CHEBI:29108"/>
    </cofactor>
</comment>
<accession>A0AAV4IAP7</accession>
<evidence type="ECO:0000256" key="4">
    <source>
        <dbReference type="ARBA" id="ARBA00022837"/>
    </source>
</evidence>
<evidence type="ECO:0000256" key="3">
    <source>
        <dbReference type="ARBA" id="ARBA00022723"/>
    </source>
</evidence>
<proteinExistence type="inferred from homology"/>
<evidence type="ECO:0000256" key="1">
    <source>
        <dbReference type="ARBA" id="ARBA00001913"/>
    </source>
</evidence>
<dbReference type="Proteomes" id="UP000762676">
    <property type="component" value="Unassembled WGS sequence"/>
</dbReference>
<dbReference type="AlphaFoldDB" id="A0AAV4IAP7"/>